<feature type="transmembrane region" description="Helical" evidence="15">
    <location>
        <begin position="448"/>
        <end position="471"/>
    </location>
</feature>
<keyword evidence="10 15" id="KW-1133">Transmembrane helix</keyword>
<dbReference type="GO" id="GO:0008235">
    <property type="term" value="F:metalloexopeptidase activity"/>
    <property type="evidence" value="ECO:0007669"/>
    <property type="project" value="InterPro"/>
</dbReference>
<dbReference type="AlphaFoldDB" id="A0A8K0CG45"/>
<keyword evidence="7" id="KW-0378">Hydrolase</keyword>
<evidence type="ECO:0000256" key="13">
    <source>
        <dbReference type="ARBA" id="ARBA00023180"/>
    </source>
</evidence>
<dbReference type="Pfam" id="PF22249">
    <property type="entry name" value="ERMP1-TM"/>
    <property type="match status" value="1"/>
</dbReference>
<name>A0A8K0CG45_IGNLU</name>
<organism evidence="19 20">
    <name type="scientific">Ignelater luminosus</name>
    <name type="common">Cucubano</name>
    <name type="synonym">Pyrophorus luminosus</name>
    <dbReference type="NCBI Taxonomy" id="2038154"/>
    <lineage>
        <taxon>Eukaryota</taxon>
        <taxon>Metazoa</taxon>
        <taxon>Ecdysozoa</taxon>
        <taxon>Arthropoda</taxon>
        <taxon>Hexapoda</taxon>
        <taxon>Insecta</taxon>
        <taxon>Pterygota</taxon>
        <taxon>Neoptera</taxon>
        <taxon>Endopterygota</taxon>
        <taxon>Coleoptera</taxon>
        <taxon>Polyphaga</taxon>
        <taxon>Elateriformia</taxon>
        <taxon>Elateroidea</taxon>
        <taxon>Elateridae</taxon>
        <taxon>Agrypninae</taxon>
        <taxon>Pyrophorini</taxon>
        <taxon>Ignelater</taxon>
    </lineage>
</organism>
<feature type="transmembrane region" description="Helical" evidence="15">
    <location>
        <begin position="558"/>
        <end position="581"/>
    </location>
</feature>
<evidence type="ECO:0000256" key="7">
    <source>
        <dbReference type="ARBA" id="ARBA00022801"/>
    </source>
</evidence>
<reference evidence="19" key="1">
    <citation type="submission" date="2019-08" db="EMBL/GenBank/DDBJ databases">
        <title>The genome of the North American firefly Photinus pyralis.</title>
        <authorList>
            <consortium name="Photinus pyralis genome working group"/>
            <person name="Fallon T.R."/>
            <person name="Sander Lower S.E."/>
            <person name="Weng J.-K."/>
        </authorList>
    </citation>
    <scope>NUCLEOTIDE SEQUENCE</scope>
    <source>
        <strain evidence="19">TRF0915ILg1</strain>
        <tissue evidence="19">Whole body</tissue>
    </source>
</reference>
<protein>
    <recommendedName>
        <fullName evidence="14">FXNA-like protease</fullName>
    </recommendedName>
</protein>
<keyword evidence="12 15" id="KW-0472">Membrane</keyword>
<accession>A0A8K0CG45</accession>
<keyword evidence="8" id="KW-0256">Endoplasmic reticulum</keyword>
<evidence type="ECO:0000256" key="9">
    <source>
        <dbReference type="ARBA" id="ARBA00022833"/>
    </source>
</evidence>
<evidence type="ECO:0000256" key="4">
    <source>
        <dbReference type="ARBA" id="ARBA00022670"/>
    </source>
</evidence>
<evidence type="ECO:0000256" key="10">
    <source>
        <dbReference type="ARBA" id="ARBA00022989"/>
    </source>
</evidence>
<sequence>MPSSDSQEILINNNDDFKDADKEPKAPTYAGLILILLVLGEFGLVYLINDIMPTPLTIADEKEHKKSFITERARNDLEELVRIGPRVQGSRENEEFAVDYLLNKINDIKKNAASNKRRKIEIDHQIVSGSYNLYEKTINAYGNIQNIVVKLHGRPFVKNSILINVHFDTAPTSPGGSDDGINCAAALEVLRKLSNSSEPFKNNIIFLFNGAEETALQASHAFITQHEWAKEVRVLINLEAAGASGKPMLFQVGPRKPWLLNYYRNTPHAYANVLAEELFSTGLIPSATDFGIFNEFGNLTGFDFAFTRDGYRYHTSFDGFDNIPDSSYQYIGDITLSLARTLANAEELKNVEEQPTEDTVYYDYVGLFLISYKQTVGIIMHCVTAVLVLLVIAKSLYDFRFGFHRKPILYFIITLVGILIGWILAAACVVIIGIILDAVKFSMSWYANPWLTLGLYVAPTIMCTTGFTIVLNKFNPVKVILNTSFLKIWPFIYILATILPNVPVMQFAIVSMEFMIPIAGRSGNHDNPEILIGVIALGLTLLATSFYTPLITIIRKPFITVLGLLGVCLLFLVFVFTPVGFPYSDNPNSPAPQRFLIYHASRTFRNDLNQVYKTDSGYFLLHSDRNSPHSVKRYVDELQNATSIEDDCNRSLYCGLPLRKTKVFN</sequence>
<keyword evidence="9" id="KW-0862">Zinc</keyword>
<evidence type="ECO:0000259" key="18">
    <source>
        <dbReference type="Pfam" id="PF22249"/>
    </source>
</evidence>
<comment type="caution">
    <text evidence="19">The sequence shown here is derived from an EMBL/GenBank/DDBJ whole genome shotgun (WGS) entry which is preliminary data.</text>
</comment>
<keyword evidence="4" id="KW-0645">Protease</keyword>
<evidence type="ECO:0000256" key="1">
    <source>
        <dbReference type="ARBA" id="ARBA00001947"/>
    </source>
</evidence>
<evidence type="ECO:0000256" key="12">
    <source>
        <dbReference type="ARBA" id="ARBA00023136"/>
    </source>
</evidence>
<feature type="transmembrane region" description="Helical" evidence="15">
    <location>
        <begin position="491"/>
        <end position="510"/>
    </location>
</feature>
<dbReference type="InterPro" id="IPR045175">
    <property type="entry name" value="M28_fam"/>
</dbReference>
<dbReference type="Gene3D" id="3.40.630.10">
    <property type="entry name" value="Zn peptidases"/>
    <property type="match status" value="1"/>
</dbReference>
<feature type="transmembrane region" description="Helical" evidence="15">
    <location>
        <begin position="378"/>
        <end position="397"/>
    </location>
</feature>
<feature type="domain" description="Endoplasmic reticulum metallopeptidase 1/1-A TM" evidence="18">
    <location>
        <begin position="490"/>
        <end position="575"/>
    </location>
</feature>
<feature type="transmembrane region" description="Helical" evidence="15">
    <location>
        <begin position="409"/>
        <end position="436"/>
    </location>
</feature>
<feature type="domain" description="Peptidase M28" evidence="16">
    <location>
        <begin position="146"/>
        <end position="338"/>
    </location>
</feature>
<dbReference type="SUPFAM" id="SSF53187">
    <property type="entry name" value="Zn-dependent exopeptidases"/>
    <property type="match status" value="1"/>
</dbReference>
<evidence type="ECO:0000313" key="20">
    <source>
        <dbReference type="Proteomes" id="UP000801492"/>
    </source>
</evidence>
<evidence type="ECO:0000256" key="5">
    <source>
        <dbReference type="ARBA" id="ARBA00022692"/>
    </source>
</evidence>
<keyword evidence="6" id="KW-0479">Metal-binding</keyword>
<dbReference type="CDD" id="cd03875">
    <property type="entry name" value="M28_Fxna_like"/>
    <property type="match status" value="1"/>
</dbReference>
<evidence type="ECO:0000256" key="14">
    <source>
        <dbReference type="ARBA" id="ARBA00078796"/>
    </source>
</evidence>
<keyword evidence="5 15" id="KW-0812">Transmembrane</keyword>
<dbReference type="FunFam" id="3.40.630.10:FF:000008">
    <property type="entry name" value="Endoplasmic reticulum metallopeptidase 1"/>
    <property type="match status" value="1"/>
</dbReference>
<evidence type="ECO:0000313" key="19">
    <source>
        <dbReference type="EMBL" id="KAF2884576.1"/>
    </source>
</evidence>
<feature type="non-terminal residue" evidence="19">
    <location>
        <position position="665"/>
    </location>
</feature>
<dbReference type="GO" id="GO:0006508">
    <property type="term" value="P:proteolysis"/>
    <property type="evidence" value="ECO:0007669"/>
    <property type="project" value="UniProtKB-KW"/>
</dbReference>
<dbReference type="Proteomes" id="UP000801492">
    <property type="component" value="Unassembled WGS sequence"/>
</dbReference>
<dbReference type="Pfam" id="PF04389">
    <property type="entry name" value="Peptidase_M28"/>
    <property type="match status" value="1"/>
</dbReference>
<dbReference type="InterPro" id="IPR053973">
    <property type="entry name" value="ERMP1-like_C"/>
</dbReference>
<dbReference type="InterPro" id="IPR048024">
    <property type="entry name" value="Fxna-like_M28_dom"/>
</dbReference>
<dbReference type="PANTHER" id="PTHR12147">
    <property type="entry name" value="METALLOPEPTIDASE M28 FAMILY MEMBER"/>
    <property type="match status" value="1"/>
</dbReference>
<gene>
    <name evidence="19" type="ORF">ILUMI_21615</name>
</gene>
<dbReference type="InterPro" id="IPR053974">
    <property type="entry name" value="ERMP1_1-A_TM"/>
</dbReference>
<evidence type="ECO:0000256" key="15">
    <source>
        <dbReference type="SAM" id="Phobius"/>
    </source>
</evidence>
<evidence type="ECO:0000256" key="6">
    <source>
        <dbReference type="ARBA" id="ARBA00022723"/>
    </source>
</evidence>
<dbReference type="PANTHER" id="PTHR12147:SF22">
    <property type="entry name" value="ENDOPLASMIC RETICULUM METALLOPEPTIDASE 1"/>
    <property type="match status" value="1"/>
</dbReference>
<comment type="similarity">
    <text evidence="3">Belongs to the peptidase M28 family.</text>
</comment>
<comment type="subcellular location">
    <subcellularLocation>
        <location evidence="2">Endoplasmic reticulum membrane</location>
        <topology evidence="2">Multi-pass membrane protein</topology>
    </subcellularLocation>
</comment>
<dbReference type="EMBL" id="VTPC01090156">
    <property type="protein sequence ID" value="KAF2884576.1"/>
    <property type="molecule type" value="Genomic_DNA"/>
</dbReference>
<dbReference type="OrthoDB" id="76293at2759"/>
<feature type="transmembrane region" description="Helical" evidence="15">
    <location>
        <begin position="530"/>
        <end position="551"/>
    </location>
</feature>
<keyword evidence="11" id="KW-0482">Metalloprotease</keyword>
<comment type="cofactor">
    <cofactor evidence="1">
        <name>Zn(2+)</name>
        <dbReference type="ChEBI" id="CHEBI:29105"/>
    </cofactor>
</comment>
<dbReference type="GO" id="GO:0005789">
    <property type="term" value="C:endoplasmic reticulum membrane"/>
    <property type="evidence" value="ECO:0007669"/>
    <property type="project" value="UniProtKB-SubCell"/>
</dbReference>
<evidence type="ECO:0000256" key="3">
    <source>
        <dbReference type="ARBA" id="ARBA00010918"/>
    </source>
</evidence>
<feature type="transmembrane region" description="Helical" evidence="15">
    <location>
        <begin position="28"/>
        <end position="48"/>
    </location>
</feature>
<dbReference type="GO" id="GO:0046872">
    <property type="term" value="F:metal ion binding"/>
    <property type="evidence" value="ECO:0007669"/>
    <property type="project" value="UniProtKB-KW"/>
</dbReference>
<evidence type="ECO:0000256" key="11">
    <source>
        <dbReference type="ARBA" id="ARBA00023049"/>
    </source>
</evidence>
<evidence type="ECO:0000259" key="17">
    <source>
        <dbReference type="Pfam" id="PF22248"/>
    </source>
</evidence>
<feature type="domain" description="Endoplasmic reticulum metallopeptidase 1-like C-terminal" evidence="17">
    <location>
        <begin position="590"/>
        <end position="658"/>
    </location>
</feature>
<keyword evidence="20" id="KW-1185">Reference proteome</keyword>
<dbReference type="Pfam" id="PF22248">
    <property type="entry name" value="ERMP1_C"/>
    <property type="match status" value="1"/>
</dbReference>
<dbReference type="InterPro" id="IPR007484">
    <property type="entry name" value="Peptidase_M28"/>
</dbReference>
<keyword evidence="13" id="KW-0325">Glycoprotein</keyword>
<evidence type="ECO:0000256" key="8">
    <source>
        <dbReference type="ARBA" id="ARBA00022824"/>
    </source>
</evidence>
<evidence type="ECO:0000256" key="2">
    <source>
        <dbReference type="ARBA" id="ARBA00004477"/>
    </source>
</evidence>
<proteinExistence type="inferred from homology"/>
<evidence type="ECO:0000259" key="16">
    <source>
        <dbReference type="Pfam" id="PF04389"/>
    </source>
</evidence>